<comment type="caution">
    <text evidence="1">The sequence shown here is derived from an EMBL/GenBank/DDBJ whole genome shotgun (WGS) entry which is preliminary data.</text>
</comment>
<reference evidence="1" key="1">
    <citation type="thesis" date="2020" institute="ProQuest LLC" country="789 East Eisenhower Parkway, Ann Arbor, MI, USA">
        <title>Comparative Genomics and Chromosome Evolution.</title>
        <authorList>
            <person name="Mudd A.B."/>
        </authorList>
    </citation>
    <scope>NUCLEOTIDE SEQUENCE</scope>
    <source>
        <strain evidence="1">HN-11 Male</strain>
        <tissue evidence="1">Kidney and liver</tissue>
    </source>
</reference>
<dbReference type="EMBL" id="WNTK01012852">
    <property type="protein sequence ID" value="KAG9462213.1"/>
    <property type="molecule type" value="Genomic_DNA"/>
</dbReference>
<evidence type="ECO:0000313" key="1">
    <source>
        <dbReference type="EMBL" id="KAG9462213.1"/>
    </source>
</evidence>
<evidence type="ECO:0000313" key="2">
    <source>
        <dbReference type="Proteomes" id="UP000770717"/>
    </source>
</evidence>
<keyword evidence="2" id="KW-1185">Reference proteome</keyword>
<proteinExistence type="predicted"/>
<dbReference type="AlphaFoldDB" id="A0A8J6BGN6"/>
<name>A0A8J6BGN6_ELECQ</name>
<protein>
    <submittedName>
        <fullName evidence="1">Uncharacterized protein</fullName>
    </submittedName>
</protein>
<organism evidence="1 2">
    <name type="scientific">Eleutherodactylus coqui</name>
    <name type="common">Puerto Rican coqui</name>
    <dbReference type="NCBI Taxonomy" id="57060"/>
    <lineage>
        <taxon>Eukaryota</taxon>
        <taxon>Metazoa</taxon>
        <taxon>Chordata</taxon>
        <taxon>Craniata</taxon>
        <taxon>Vertebrata</taxon>
        <taxon>Euteleostomi</taxon>
        <taxon>Amphibia</taxon>
        <taxon>Batrachia</taxon>
        <taxon>Anura</taxon>
        <taxon>Neobatrachia</taxon>
        <taxon>Hyloidea</taxon>
        <taxon>Eleutherodactylidae</taxon>
        <taxon>Eleutherodactylinae</taxon>
        <taxon>Eleutherodactylus</taxon>
        <taxon>Eleutherodactylus</taxon>
    </lineage>
</organism>
<dbReference type="Proteomes" id="UP000770717">
    <property type="component" value="Unassembled WGS sequence"/>
</dbReference>
<gene>
    <name evidence="1" type="ORF">GDO78_014653</name>
</gene>
<sequence>MNASPPCSVIGTALYTNFIESYINARCTQQTADVCRFSLIRNILLFSKGKDETEMLALTSIQLDHSSKEHPQLWNLYISNLRHDGEK</sequence>
<accession>A0A8J6BGN6</accession>